<evidence type="ECO:0000313" key="3">
    <source>
        <dbReference type="Proteomes" id="UP000054558"/>
    </source>
</evidence>
<feature type="region of interest" description="Disordered" evidence="1">
    <location>
        <begin position="234"/>
        <end position="280"/>
    </location>
</feature>
<dbReference type="AlphaFoldDB" id="A0A1Y1IP63"/>
<proteinExistence type="predicted"/>
<dbReference type="Proteomes" id="UP000054558">
    <property type="component" value="Unassembled WGS sequence"/>
</dbReference>
<accession>A0A1Y1IP63</accession>
<organism evidence="2 3">
    <name type="scientific">Klebsormidium nitens</name>
    <name type="common">Green alga</name>
    <name type="synonym">Ulothrix nitens</name>
    <dbReference type="NCBI Taxonomy" id="105231"/>
    <lineage>
        <taxon>Eukaryota</taxon>
        <taxon>Viridiplantae</taxon>
        <taxon>Streptophyta</taxon>
        <taxon>Klebsormidiophyceae</taxon>
        <taxon>Klebsormidiales</taxon>
        <taxon>Klebsormidiaceae</taxon>
        <taxon>Klebsormidium</taxon>
    </lineage>
</organism>
<reference evidence="2 3" key="1">
    <citation type="journal article" date="2014" name="Nat. Commun.">
        <title>Klebsormidium flaccidum genome reveals primary factors for plant terrestrial adaptation.</title>
        <authorList>
            <person name="Hori K."/>
            <person name="Maruyama F."/>
            <person name="Fujisawa T."/>
            <person name="Togashi T."/>
            <person name="Yamamoto N."/>
            <person name="Seo M."/>
            <person name="Sato S."/>
            <person name="Yamada T."/>
            <person name="Mori H."/>
            <person name="Tajima N."/>
            <person name="Moriyama T."/>
            <person name="Ikeuchi M."/>
            <person name="Watanabe M."/>
            <person name="Wada H."/>
            <person name="Kobayashi K."/>
            <person name="Saito M."/>
            <person name="Masuda T."/>
            <person name="Sasaki-Sekimoto Y."/>
            <person name="Mashiguchi K."/>
            <person name="Awai K."/>
            <person name="Shimojima M."/>
            <person name="Masuda S."/>
            <person name="Iwai M."/>
            <person name="Nobusawa T."/>
            <person name="Narise T."/>
            <person name="Kondo S."/>
            <person name="Saito H."/>
            <person name="Sato R."/>
            <person name="Murakawa M."/>
            <person name="Ihara Y."/>
            <person name="Oshima-Yamada Y."/>
            <person name="Ohtaka K."/>
            <person name="Satoh M."/>
            <person name="Sonobe K."/>
            <person name="Ishii M."/>
            <person name="Ohtani R."/>
            <person name="Kanamori-Sato M."/>
            <person name="Honoki R."/>
            <person name="Miyazaki D."/>
            <person name="Mochizuki H."/>
            <person name="Umetsu J."/>
            <person name="Higashi K."/>
            <person name="Shibata D."/>
            <person name="Kamiya Y."/>
            <person name="Sato N."/>
            <person name="Nakamura Y."/>
            <person name="Tabata S."/>
            <person name="Ida S."/>
            <person name="Kurokawa K."/>
            <person name="Ohta H."/>
        </authorList>
    </citation>
    <scope>NUCLEOTIDE SEQUENCE [LARGE SCALE GENOMIC DNA]</scope>
    <source>
        <strain evidence="2 3">NIES-2285</strain>
    </source>
</reference>
<dbReference type="EMBL" id="DF237988">
    <property type="protein sequence ID" value="GAQ92524.1"/>
    <property type="molecule type" value="Genomic_DNA"/>
</dbReference>
<evidence type="ECO:0000313" key="2">
    <source>
        <dbReference type="EMBL" id="GAQ92524.1"/>
    </source>
</evidence>
<protein>
    <recommendedName>
        <fullName evidence="4">MSV199 domain-containing protein</fullName>
    </recommendedName>
</protein>
<sequence>MEAASTLRATVPAEKGNCSADMEVALADRVLAHPAVRAIDVSQLEGWEELGKVFVKAFDDKGQRYPINFDDAYTWLQYGRRDNAIRALRARPVEDTDFTRIEHGSTNSLLAQEGEGLRKGPAPEKYYLTVDAFERFAMAAQTEAGERVRAFFKAIRDAYLELTTNRQQPPIVLQENPPLGRKSGVYISTEVLLAKEKTRQAEVEANARVAERQADVRIAELDHEFRMATLSLKVPRKRSRTSARDRQDVQGSSDEPRLHAPVSAQEPPDQEVMPQAPHPRSTAAVEAVIKQFITEHCTVDPTERLASSSFLERLVAIMYEGQRAPSARAVGVVMHKLGCPLSTLGTTSSMSAVWYSFEVMIGPFADCDRRNVALTYFSTRFSQ</sequence>
<gene>
    <name evidence="2" type="ORF">KFL_010390050</name>
</gene>
<evidence type="ECO:0000256" key="1">
    <source>
        <dbReference type="SAM" id="MobiDB-lite"/>
    </source>
</evidence>
<evidence type="ECO:0008006" key="4">
    <source>
        <dbReference type="Google" id="ProtNLM"/>
    </source>
</evidence>
<name>A0A1Y1IP63_KLENI</name>
<keyword evidence="3" id="KW-1185">Reference proteome</keyword>
<feature type="compositionally biased region" description="Basic and acidic residues" evidence="1">
    <location>
        <begin position="242"/>
        <end position="258"/>
    </location>
</feature>